<dbReference type="Proteomes" id="UP001302072">
    <property type="component" value="Chromosome"/>
</dbReference>
<dbReference type="RefSeq" id="WP_311190945.1">
    <property type="nucleotide sequence ID" value="NZ_CP115541.1"/>
</dbReference>
<evidence type="ECO:0000256" key="2">
    <source>
        <dbReference type="SAM" id="Phobius"/>
    </source>
</evidence>
<dbReference type="EMBL" id="CP115541">
    <property type="protein sequence ID" value="WNH51715.1"/>
    <property type="molecule type" value="Genomic_DNA"/>
</dbReference>
<organism evidence="3 4">
    <name type="scientific">Stenotrophomonas oahuensis</name>
    <dbReference type="NCBI Taxonomy" id="3003271"/>
    <lineage>
        <taxon>Bacteria</taxon>
        <taxon>Pseudomonadati</taxon>
        <taxon>Pseudomonadota</taxon>
        <taxon>Gammaproteobacteria</taxon>
        <taxon>Lysobacterales</taxon>
        <taxon>Lysobacteraceae</taxon>
        <taxon>Stenotrophomonas</taxon>
    </lineage>
</organism>
<evidence type="ECO:0000313" key="3">
    <source>
        <dbReference type="EMBL" id="WNH51715.1"/>
    </source>
</evidence>
<evidence type="ECO:0000256" key="1">
    <source>
        <dbReference type="SAM" id="MobiDB-lite"/>
    </source>
</evidence>
<feature type="transmembrane region" description="Helical" evidence="2">
    <location>
        <begin position="69"/>
        <end position="89"/>
    </location>
</feature>
<keyword evidence="2" id="KW-0812">Transmembrane</keyword>
<feature type="compositionally biased region" description="Low complexity" evidence="1">
    <location>
        <begin position="160"/>
        <end position="175"/>
    </location>
</feature>
<feature type="region of interest" description="Disordered" evidence="1">
    <location>
        <begin position="221"/>
        <end position="244"/>
    </location>
</feature>
<accession>A0ABY9YLF5</accession>
<feature type="compositionally biased region" description="Low complexity" evidence="1">
    <location>
        <begin position="228"/>
        <end position="244"/>
    </location>
</feature>
<evidence type="ECO:0008006" key="5">
    <source>
        <dbReference type="Google" id="ProtNLM"/>
    </source>
</evidence>
<name>A0ABY9YLF5_9GAMM</name>
<feature type="compositionally biased region" description="Pro residues" evidence="1">
    <location>
        <begin position="145"/>
        <end position="159"/>
    </location>
</feature>
<keyword evidence="2" id="KW-1133">Transmembrane helix</keyword>
<feature type="compositionally biased region" description="Low complexity" evidence="1">
    <location>
        <begin position="110"/>
        <end position="135"/>
    </location>
</feature>
<reference evidence="3 4" key="1">
    <citation type="submission" date="2022-12" db="EMBL/GenBank/DDBJ databases">
        <title>Two new species, Stenotrophomonas aracearum and Stenotrophomonas oahuensis, isolated from Anthurium (Araceae family) in Hawaii.</title>
        <authorList>
            <person name="Chunag S.C."/>
            <person name="Dobhal S."/>
            <person name="Alvarez A."/>
            <person name="Arif M."/>
        </authorList>
    </citation>
    <scope>NUCLEOTIDE SEQUENCE [LARGE SCALE GENOMIC DNA]</scope>
    <source>
        <strain evidence="3 4">A5586</strain>
    </source>
</reference>
<protein>
    <recommendedName>
        <fullName evidence="5">Proline/alanine-rich repetetive membrane anchored protein</fullName>
    </recommendedName>
</protein>
<gene>
    <name evidence="3" type="ORF">PDM29_15385</name>
</gene>
<keyword evidence="2" id="KW-0472">Membrane</keyword>
<proteinExistence type="predicted"/>
<evidence type="ECO:0000313" key="4">
    <source>
        <dbReference type="Proteomes" id="UP001302072"/>
    </source>
</evidence>
<keyword evidence="4" id="KW-1185">Reference proteome</keyword>
<sequence length="322" mass="33021">MNRPEPLTPEERELARLLGRPGTSSPSARVDEAVLAAARAAVGTGAAAAAVEAAPGPTATRAPRRRTRLPAVLGVAASVVFAVGIAWQLKFDDPTTASAPPPAIEVATDTAAPTAEPAETPAEARAAAESTIEAPGVTEPVPARNAPPTPAHPPAPVKPIAPAAPVEAPAPAAEAFSADTYSAAPPPPAPAQGSAEKAAEPAAEERVALDAIQVTGSKIETPRERSALRAQRAAPAASARGEMPAPAAAMAAPADFGGQPDSAAITTAVDADALLPRRQWIERIRERRDAGDLETARASLRRYLQHYPEVRVPRDLRALLDS</sequence>
<feature type="region of interest" description="Disordered" evidence="1">
    <location>
        <begin position="110"/>
        <end position="203"/>
    </location>
</feature>